<accession>A0A8H4B093</accession>
<gene>
    <name evidence="2" type="ORF">F8M41_024938</name>
</gene>
<organism evidence="2 3">
    <name type="scientific">Gigaspora margarita</name>
    <dbReference type="NCBI Taxonomy" id="4874"/>
    <lineage>
        <taxon>Eukaryota</taxon>
        <taxon>Fungi</taxon>
        <taxon>Fungi incertae sedis</taxon>
        <taxon>Mucoromycota</taxon>
        <taxon>Glomeromycotina</taxon>
        <taxon>Glomeromycetes</taxon>
        <taxon>Diversisporales</taxon>
        <taxon>Gigasporaceae</taxon>
        <taxon>Gigaspora</taxon>
    </lineage>
</organism>
<evidence type="ECO:0008006" key="4">
    <source>
        <dbReference type="Google" id="ProtNLM"/>
    </source>
</evidence>
<feature type="signal peptide" evidence="1">
    <location>
        <begin position="1"/>
        <end position="20"/>
    </location>
</feature>
<evidence type="ECO:0000313" key="3">
    <source>
        <dbReference type="Proteomes" id="UP000439903"/>
    </source>
</evidence>
<evidence type="ECO:0000313" key="2">
    <source>
        <dbReference type="EMBL" id="KAF0550192.1"/>
    </source>
</evidence>
<dbReference type="OrthoDB" id="2388461at2759"/>
<proteinExistence type="predicted"/>
<dbReference type="Proteomes" id="UP000439903">
    <property type="component" value="Unassembled WGS sequence"/>
</dbReference>
<dbReference type="AlphaFoldDB" id="A0A8H4B093"/>
<comment type="caution">
    <text evidence="2">The sequence shown here is derived from an EMBL/GenBank/DDBJ whole genome shotgun (WGS) entry which is preliminary data.</text>
</comment>
<protein>
    <recommendedName>
        <fullName evidence="4">Transmembrane protein</fullName>
    </recommendedName>
</protein>
<keyword evidence="3" id="KW-1185">Reference proteome</keyword>
<dbReference type="EMBL" id="WTPW01000088">
    <property type="protein sequence ID" value="KAF0550192.1"/>
    <property type="molecule type" value="Genomic_DNA"/>
</dbReference>
<feature type="chain" id="PRO_5034123876" description="Transmembrane protein" evidence="1">
    <location>
        <begin position="21"/>
        <end position="126"/>
    </location>
</feature>
<keyword evidence="1" id="KW-0732">Signal</keyword>
<name>A0A8H4B093_GIGMA</name>
<reference evidence="2 3" key="1">
    <citation type="journal article" date="2019" name="Environ. Microbiol.">
        <title>At the nexus of three kingdoms: the genome of the mycorrhizal fungus Gigaspora margarita provides insights into plant, endobacterial and fungal interactions.</title>
        <authorList>
            <person name="Venice F."/>
            <person name="Ghignone S."/>
            <person name="Salvioli di Fossalunga A."/>
            <person name="Amselem J."/>
            <person name="Novero M."/>
            <person name="Xianan X."/>
            <person name="Sedzielewska Toro K."/>
            <person name="Morin E."/>
            <person name="Lipzen A."/>
            <person name="Grigoriev I.V."/>
            <person name="Henrissat B."/>
            <person name="Martin F.M."/>
            <person name="Bonfante P."/>
        </authorList>
    </citation>
    <scope>NUCLEOTIDE SEQUENCE [LARGE SCALE GENOMIC DNA]</scope>
    <source>
        <strain evidence="2 3">BEG34</strain>
    </source>
</reference>
<sequence length="126" mass="13904">MKEFVFIILVFQIFTKSTTAQSGVVILPPYDGACFSIKIADDLAPITSGFGNYHEGNSSIDRIQGIGFTLFSLVLSSKVPMTFTAQNDFKSYNDIYYCDTNLVAVTQCDSPFMGLPLSNQTDQECQ</sequence>
<evidence type="ECO:0000256" key="1">
    <source>
        <dbReference type="SAM" id="SignalP"/>
    </source>
</evidence>